<evidence type="ECO:0000256" key="1">
    <source>
        <dbReference type="SAM" id="MobiDB-lite"/>
    </source>
</evidence>
<keyword evidence="4" id="KW-1185">Reference proteome</keyword>
<protein>
    <recommendedName>
        <fullName evidence="2">DUF7082 domain-containing protein</fullName>
    </recommendedName>
</protein>
<feature type="region of interest" description="Disordered" evidence="1">
    <location>
        <begin position="515"/>
        <end position="557"/>
    </location>
</feature>
<comment type="caution">
    <text evidence="3">The sequence shown here is derived from an EMBL/GenBank/DDBJ whole genome shotgun (WGS) entry which is preliminary data.</text>
</comment>
<dbReference type="Pfam" id="PF23305">
    <property type="entry name" value="DUF7082"/>
    <property type="match status" value="1"/>
</dbReference>
<name>A0ABQ8WTF4_PENCH</name>
<accession>A0ABQ8WTF4</accession>
<dbReference type="PANTHER" id="PTHR39463">
    <property type="entry name" value="MEDUSA"/>
    <property type="match status" value="1"/>
</dbReference>
<evidence type="ECO:0000313" key="4">
    <source>
        <dbReference type="Proteomes" id="UP001220256"/>
    </source>
</evidence>
<feature type="domain" description="DUF7082" evidence="2">
    <location>
        <begin position="342"/>
        <end position="495"/>
    </location>
</feature>
<reference evidence="3 4" key="1">
    <citation type="journal article" date="2023" name="IMA Fungus">
        <title>Comparative genomic study of the Penicillium genus elucidates a diverse pangenome and 15 lateral gene transfer events.</title>
        <authorList>
            <person name="Petersen C."/>
            <person name="Sorensen T."/>
            <person name="Nielsen M.R."/>
            <person name="Sondergaard T.E."/>
            <person name="Sorensen J.L."/>
            <person name="Fitzpatrick D.A."/>
            <person name="Frisvad J.C."/>
            <person name="Nielsen K.L."/>
        </authorList>
    </citation>
    <scope>NUCLEOTIDE SEQUENCE [LARGE SCALE GENOMIC DNA]</scope>
    <source>
        <strain evidence="3 4">IBT 3361</strain>
    </source>
</reference>
<dbReference type="InterPro" id="IPR055509">
    <property type="entry name" value="DUF7082"/>
</dbReference>
<evidence type="ECO:0000259" key="2">
    <source>
        <dbReference type="Pfam" id="PF23305"/>
    </source>
</evidence>
<proteinExistence type="predicted"/>
<dbReference type="EMBL" id="JAPVEB010000001">
    <property type="protein sequence ID" value="KAJ5282062.1"/>
    <property type="molecule type" value="Genomic_DNA"/>
</dbReference>
<sequence>MSAFQKPVAGAILDYGSTRSLHDAASYSNYGQSPYVTTPMVPSPMAADQASQISDCVPYLPNEYASSYEESQSPMLGARHRQLPEIVTYSPQRGSEGTRVMVQIQCPYDLHASSYAALYVVFGSKKCESLPHFLGFQGSAFQYGLSADVPAFLSTGSPSFAVPLSVLMETQDDSPATSLQVGVYTYEQAAHPSPSADSRKRKFSSYSDVPAAPAKRHNGSVIPKVEHHEGYHSRSVSASYSPYLQPLPAMAGQALANTPLLPPPQPALRVPSPITPAWSPSFVSVSNDGRNSGLALTHGVAQHKGPTQRGSSNPTLIRTSTIQTHSMPHNPAFNPYAMYPTKAVLKLNGDLDSMTQGWSKEERTSQRRLVQFTRSQTGSTILGEFKAVTPEDRAPSSICISCILWEEKNECYVTSVDTIYLLESLVAVRFTVEEKNRIRRNLEGFRPLTVSKAKVDSEEFFKVIMGFPAPKPRNIEKDVKVFPWKVLSHALKKIIGKYSASYSSTAGALPTPMTTTYTSHASHPSLGTGSDSGTEPHTANSPQSISDAGASNTYTGMPVQTYSQADHSASHMSSAPELRSMTAASQPYTSVGAYSYPAMCHPQSANGLPATAPRASWDMQPLGPNAPHTGAPGNGTCYTYLDPVYSMHDSAHGGH</sequence>
<dbReference type="PANTHER" id="PTHR39463:SF1">
    <property type="entry name" value="MEDUSA"/>
    <property type="match status" value="1"/>
</dbReference>
<organism evidence="3 4">
    <name type="scientific">Penicillium chrysogenum</name>
    <name type="common">Penicillium notatum</name>
    <dbReference type="NCBI Taxonomy" id="5076"/>
    <lineage>
        <taxon>Eukaryota</taxon>
        <taxon>Fungi</taxon>
        <taxon>Dikarya</taxon>
        <taxon>Ascomycota</taxon>
        <taxon>Pezizomycotina</taxon>
        <taxon>Eurotiomycetes</taxon>
        <taxon>Eurotiomycetidae</taxon>
        <taxon>Eurotiales</taxon>
        <taxon>Aspergillaceae</taxon>
        <taxon>Penicillium</taxon>
        <taxon>Penicillium chrysogenum species complex</taxon>
    </lineage>
</organism>
<gene>
    <name evidence="3" type="ORF">N7505_000042</name>
</gene>
<dbReference type="Proteomes" id="UP001220256">
    <property type="component" value="Unassembled WGS sequence"/>
</dbReference>
<evidence type="ECO:0000313" key="3">
    <source>
        <dbReference type="EMBL" id="KAJ5282062.1"/>
    </source>
</evidence>
<feature type="region of interest" description="Disordered" evidence="1">
    <location>
        <begin position="190"/>
        <end position="228"/>
    </location>
</feature>